<keyword evidence="2" id="KW-1133">Transmembrane helix</keyword>
<evidence type="ECO:0000313" key="3">
    <source>
        <dbReference type="EMBL" id="TBL67260.1"/>
    </source>
</evidence>
<evidence type="ECO:0000256" key="1">
    <source>
        <dbReference type="ARBA" id="ARBA00004167"/>
    </source>
</evidence>
<dbReference type="RefSeq" id="WP_130971040.1">
    <property type="nucleotide sequence ID" value="NZ_SITJ01000071.1"/>
</dbReference>
<gene>
    <name evidence="3" type="ORF">EYY96_12700</name>
</gene>
<dbReference type="Proteomes" id="UP000291600">
    <property type="component" value="Unassembled WGS sequence"/>
</dbReference>
<dbReference type="InterPro" id="IPR045584">
    <property type="entry name" value="Pilin-like"/>
</dbReference>
<keyword evidence="2" id="KW-0472">Membrane</keyword>
<dbReference type="AlphaFoldDB" id="A0ABD7Q7D3"/>
<dbReference type="InterPro" id="IPR012902">
    <property type="entry name" value="N_methyl_site"/>
</dbReference>
<dbReference type="EMBL" id="SITJ01000071">
    <property type="protein sequence ID" value="TBL67260.1"/>
    <property type="molecule type" value="Genomic_DNA"/>
</dbReference>
<dbReference type="Pfam" id="PF07963">
    <property type="entry name" value="N_methyl"/>
    <property type="match status" value="1"/>
</dbReference>
<accession>A0ABD7Q7D3</accession>
<dbReference type="SUPFAM" id="SSF54523">
    <property type="entry name" value="Pili subunits"/>
    <property type="match status" value="1"/>
</dbReference>
<reference evidence="3 4" key="1">
    <citation type="submission" date="2019-02" db="EMBL/GenBank/DDBJ databases">
        <title>Comparative genomic analysis of the Hafnia genus genomes.</title>
        <authorList>
            <person name="Zhiqiu Y."/>
            <person name="Chao Y."/>
            <person name="Yuhui D."/>
            <person name="Di H."/>
            <person name="Bin L."/>
        </authorList>
    </citation>
    <scope>NUCLEOTIDE SEQUENCE [LARGE SCALE GENOMIC DNA]</scope>
    <source>
        <strain evidence="3 4">PCM_1210</strain>
    </source>
</reference>
<comment type="subcellular location">
    <subcellularLocation>
        <location evidence="1">Membrane</location>
        <topology evidence="1">Single-pass membrane protein</topology>
    </subcellularLocation>
</comment>
<organism evidence="3 4">
    <name type="scientific">Hafnia alvei</name>
    <dbReference type="NCBI Taxonomy" id="569"/>
    <lineage>
        <taxon>Bacteria</taxon>
        <taxon>Pseudomonadati</taxon>
        <taxon>Pseudomonadota</taxon>
        <taxon>Gammaproteobacteria</taxon>
        <taxon>Enterobacterales</taxon>
        <taxon>Hafniaceae</taxon>
        <taxon>Hafnia</taxon>
    </lineage>
</organism>
<protein>
    <submittedName>
        <fullName evidence="3">Prepilin-type N-terminal cleavage/methylation domain-containing protein</fullName>
    </submittedName>
</protein>
<evidence type="ECO:0000256" key="2">
    <source>
        <dbReference type="SAM" id="Phobius"/>
    </source>
</evidence>
<name>A0ABD7Q7D3_HAFAL</name>
<dbReference type="NCBIfam" id="TIGR02532">
    <property type="entry name" value="IV_pilin_GFxxxE"/>
    <property type="match status" value="1"/>
</dbReference>
<sequence>MEWSRMSGFTLLEMMVVMLLVSSMALYGLHGFKQQRMALQLEQAGQVLLTFLQQAQRRAFAENSTVQIEVNAEQRSVGIQNTSRMYVYVPSSSDITVVSQLTKNAGFYGVRNNALAGHIDLSNSAGTVSVIWSAQGRLRLCAQPQRLLGIPPCN</sequence>
<comment type="caution">
    <text evidence="3">The sequence shown here is derived from an EMBL/GenBank/DDBJ whole genome shotgun (WGS) entry which is preliminary data.</text>
</comment>
<keyword evidence="2" id="KW-0812">Transmembrane</keyword>
<evidence type="ECO:0000313" key="4">
    <source>
        <dbReference type="Proteomes" id="UP000291600"/>
    </source>
</evidence>
<proteinExistence type="predicted"/>
<dbReference type="GO" id="GO:0016020">
    <property type="term" value="C:membrane"/>
    <property type="evidence" value="ECO:0007669"/>
    <property type="project" value="UniProtKB-SubCell"/>
</dbReference>
<feature type="transmembrane region" description="Helical" evidence="2">
    <location>
        <begin position="6"/>
        <end position="29"/>
    </location>
</feature>